<evidence type="ECO:0000313" key="2">
    <source>
        <dbReference type="EMBL" id="OGG60162.1"/>
    </source>
</evidence>
<accession>A0A1F6DGJ8</accession>
<keyword evidence="1" id="KW-0812">Transmembrane</keyword>
<comment type="caution">
    <text evidence="2">The sequence shown here is derived from an EMBL/GenBank/DDBJ whole genome shotgun (WGS) entry which is preliminary data.</text>
</comment>
<sequence>MGGVLPGFFSLLAWAIFLGATALALVLGFILSFHWYRYSSNQNVAFISTLVYGGGCLLILALLLGAVISAA</sequence>
<evidence type="ECO:0000313" key="3">
    <source>
        <dbReference type="Proteomes" id="UP000176377"/>
    </source>
</evidence>
<organism evidence="2 3">
    <name type="scientific">Candidatus Kaiserbacteria bacterium RIFCSPHIGHO2_01_FULL_56_24</name>
    <dbReference type="NCBI Taxonomy" id="1798487"/>
    <lineage>
        <taxon>Bacteria</taxon>
        <taxon>Candidatus Kaiseribacteriota</taxon>
    </lineage>
</organism>
<feature type="transmembrane region" description="Helical" evidence="1">
    <location>
        <begin position="45"/>
        <end position="68"/>
    </location>
</feature>
<protein>
    <submittedName>
        <fullName evidence="2">Uncharacterized protein</fullName>
    </submittedName>
</protein>
<evidence type="ECO:0000256" key="1">
    <source>
        <dbReference type="SAM" id="Phobius"/>
    </source>
</evidence>
<keyword evidence="1" id="KW-0472">Membrane</keyword>
<dbReference type="AlphaFoldDB" id="A0A1F6DGJ8"/>
<gene>
    <name evidence="2" type="ORF">A2765_01170</name>
</gene>
<dbReference type="EMBL" id="MFLA01000013">
    <property type="protein sequence ID" value="OGG60162.1"/>
    <property type="molecule type" value="Genomic_DNA"/>
</dbReference>
<dbReference type="Proteomes" id="UP000176377">
    <property type="component" value="Unassembled WGS sequence"/>
</dbReference>
<proteinExistence type="predicted"/>
<name>A0A1F6DGJ8_9BACT</name>
<reference evidence="2 3" key="1">
    <citation type="journal article" date="2016" name="Nat. Commun.">
        <title>Thousands of microbial genomes shed light on interconnected biogeochemical processes in an aquifer system.</title>
        <authorList>
            <person name="Anantharaman K."/>
            <person name="Brown C.T."/>
            <person name="Hug L.A."/>
            <person name="Sharon I."/>
            <person name="Castelle C.J."/>
            <person name="Probst A.J."/>
            <person name="Thomas B.C."/>
            <person name="Singh A."/>
            <person name="Wilkins M.J."/>
            <person name="Karaoz U."/>
            <person name="Brodie E.L."/>
            <person name="Williams K.H."/>
            <person name="Hubbard S.S."/>
            <person name="Banfield J.F."/>
        </authorList>
    </citation>
    <scope>NUCLEOTIDE SEQUENCE [LARGE SCALE GENOMIC DNA]</scope>
</reference>
<feature type="transmembrane region" description="Helical" evidence="1">
    <location>
        <begin position="12"/>
        <end position="33"/>
    </location>
</feature>
<keyword evidence="1" id="KW-1133">Transmembrane helix</keyword>